<evidence type="ECO:0000313" key="10">
    <source>
        <dbReference type="Proteomes" id="UP001055171"/>
    </source>
</evidence>
<protein>
    <recommendedName>
        <fullName evidence="5">RNA polymerase sigma factor SigA</fullName>
    </recommendedName>
</protein>
<dbReference type="NCBIfam" id="TIGR02937">
    <property type="entry name" value="sigma70-ECF"/>
    <property type="match status" value="1"/>
</dbReference>
<dbReference type="InterPro" id="IPR009042">
    <property type="entry name" value="RNA_pol_sigma70_r1_2"/>
</dbReference>
<name>A0ABY3V3Y4_MYCLN</name>
<evidence type="ECO:0000313" key="9">
    <source>
        <dbReference type="EMBL" id="ULP44217.1"/>
    </source>
</evidence>
<dbReference type="InterPro" id="IPR014284">
    <property type="entry name" value="RNA_pol_sigma-70_dom"/>
</dbReference>
<dbReference type="PROSITE" id="PS00715">
    <property type="entry name" value="SIGMA70_1"/>
    <property type="match status" value="1"/>
</dbReference>
<dbReference type="SUPFAM" id="SSF88659">
    <property type="entry name" value="Sigma3 and sigma4 domains of RNA polymerase sigma factors"/>
    <property type="match status" value="2"/>
</dbReference>
<dbReference type="PANTHER" id="PTHR30603">
    <property type="entry name" value="RNA POLYMERASE SIGMA FACTOR RPO"/>
    <property type="match status" value="1"/>
</dbReference>
<feature type="region of interest" description="Sigma-70 factor domain-3" evidence="5">
    <location>
        <begin position="352"/>
        <end position="428"/>
    </location>
</feature>
<dbReference type="NCBIfam" id="NF004560">
    <property type="entry name" value="PRK05901.1-1"/>
    <property type="match status" value="1"/>
</dbReference>
<feature type="DNA-binding region" description="H-T-H motif" evidence="5">
    <location>
        <begin position="467"/>
        <end position="486"/>
    </location>
</feature>
<keyword evidence="4 5" id="KW-0804">Transcription</keyword>
<feature type="compositionally biased region" description="Low complexity" evidence="6">
    <location>
        <begin position="148"/>
        <end position="158"/>
    </location>
</feature>
<evidence type="ECO:0000256" key="4">
    <source>
        <dbReference type="ARBA" id="ARBA00023163"/>
    </source>
</evidence>
<feature type="region of interest" description="Disordered" evidence="6">
    <location>
        <begin position="1"/>
        <end position="180"/>
    </location>
</feature>
<dbReference type="InterPro" id="IPR028630">
    <property type="entry name" value="Sigma70_RpoD"/>
</dbReference>
<feature type="domain" description="RNA polymerase sigma-70" evidence="7">
    <location>
        <begin position="297"/>
        <end position="310"/>
    </location>
</feature>
<proteinExistence type="inferred from homology"/>
<dbReference type="InterPro" id="IPR050239">
    <property type="entry name" value="Sigma-70_RNA_pol_init_factors"/>
</dbReference>
<gene>
    <name evidence="5" type="primary">sigA</name>
    <name evidence="9" type="ORF">MJO58_09905</name>
</gene>
<feature type="compositionally biased region" description="Basic and acidic residues" evidence="6">
    <location>
        <begin position="49"/>
        <end position="62"/>
    </location>
</feature>
<dbReference type="InterPro" id="IPR013325">
    <property type="entry name" value="RNA_pol_sigma_r2"/>
</dbReference>
<dbReference type="Pfam" id="PF00140">
    <property type="entry name" value="Sigma70_r1_2"/>
    <property type="match status" value="1"/>
</dbReference>
<dbReference type="CDD" id="cd06171">
    <property type="entry name" value="Sigma70_r4"/>
    <property type="match status" value="1"/>
</dbReference>
<feature type="domain" description="RNA polymerase sigma-70" evidence="8">
    <location>
        <begin position="466"/>
        <end position="492"/>
    </location>
</feature>
<keyword evidence="3 5" id="KW-0238">DNA-binding</keyword>
<dbReference type="Pfam" id="PF04542">
    <property type="entry name" value="Sigma70_r2"/>
    <property type="match status" value="1"/>
</dbReference>
<keyword evidence="5" id="KW-0963">Cytoplasm</keyword>
<dbReference type="NCBIfam" id="TIGR02393">
    <property type="entry name" value="RpoD_Cterm"/>
    <property type="match status" value="1"/>
</dbReference>
<feature type="compositionally biased region" description="Acidic residues" evidence="6">
    <location>
        <begin position="87"/>
        <end position="147"/>
    </location>
</feature>
<dbReference type="EMBL" id="CP092423">
    <property type="protein sequence ID" value="ULP44217.1"/>
    <property type="molecule type" value="Genomic_DNA"/>
</dbReference>
<comment type="subcellular location">
    <subcellularLocation>
        <location evidence="5">Cytoplasm</location>
    </subcellularLocation>
</comment>
<evidence type="ECO:0000256" key="2">
    <source>
        <dbReference type="ARBA" id="ARBA00023082"/>
    </source>
</evidence>
<keyword evidence="10" id="KW-1185">Reference proteome</keyword>
<evidence type="ECO:0000256" key="5">
    <source>
        <dbReference type="HAMAP-Rule" id="MF_00963"/>
    </source>
</evidence>
<dbReference type="Gene3D" id="1.10.601.10">
    <property type="entry name" value="RNA Polymerase Primary Sigma Factor"/>
    <property type="match status" value="1"/>
</dbReference>
<comment type="subunit">
    <text evidence="5">Interacts transiently with the RNA polymerase catalytic core.</text>
</comment>
<dbReference type="InterPro" id="IPR000943">
    <property type="entry name" value="RNA_pol_sigma70"/>
</dbReference>
<dbReference type="NCBIfam" id="NF005920">
    <property type="entry name" value="PRK07921.1"/>
    <property type="match status" value="1"/>
</dbReference>
<feature type="short sequence motif" description="Interaction with polymerase core subunit RpoC" evidence="5">
    <location>
        <begin position="297"/>
        <end position="300"/>
    </location>
</feature>
<evidence type="ECO:0000256" key="1">
    <source>
        <dbReference type="ARBA" id="ARBA00023015"/>
    </source>
</evidence>
<dbReference type="HAMAP" id="MF_00963">
    <property type="entry name" value="Sigma70_RpoD_SigA"/>
    <property type="match status" value="1"/>
</dbReference>
<dbReference type="RefSeq" id="WP_239722729.1">
    <property type="nucleotide sequence ID" value="NZ_CP092423.2"/>
</dbReference>
<evidence type="ECO:0000256" key="6">
    <source>
        <dbReference type="SAM" id="MobiDB-lite"/>
    </source>
</evidence>
<dbReference type="InterPro" id="IPR007630">
    <property type="entry name" value="RNA_pol_sigma70_r4"/>
</dbReference>
<feature type="region of interest" description="Sigma-70 factor domain-4" evidence="5">
    <location>
        <begin position="441"/>
        <end position="494"/>
    </location>
</feature>
<dbReference type="Proteomes" id="UP001055171">
    <property type="component" value="Chromosome"/>
</dbReference>
<reference evidence="9" key="1">
    <citation type="submission" date="2022-08" db="EMBL/GenBank/DDBJ databases">
        <title>Complete genome sequence of 14 non-tuberculosis mycobacteria type-strains.</title>
        <authorList>
            <person name="Igarashi Y."/>
            <person name="Osugi A."/>
            <person name="Mitarai S."/>
        </authorList>
    </citation>
    <scope>NUCLEOTIDE SEQUENCE</scope>
    <source>
        <strain evidence="9">ATCC 51985</strain>
    </source>
</reference>
<dbReference type="PROSITE" id="PS00716">
    <property type="entry name" value="SIGMA70_2"/>
    <property type="match status" value="1"/>
</dbReference>
<dbReference type="InterPro" id="IPR036388">
    <property type="entry name" value="WH-like_DNA-bd_sf"/>
</dbReference>
<keyword evidence="1 5" id="KW-0805">Transcription regulation</keyword>
<evidence type="ECO:0000259" key="8">
    <source>
        <dbReference type="PROSITE" id="PS00716"/>
    </source>
</evidence>
<dbReference type="InterPro" id="IPR013324">
    <property type="entry name" value="RNA_pol_sigma_r3/r4-like"/>
</dbReference>
<dbReference type="Gene3D" id="1.10.10.10">
    <property type="entry name" value="Winged helix-like DNA-binding domain superfamily/Winged helix DNA-binding domain"/>
    <property type="match status" value="2"/>
</dbReference>
<evidence type="ECO:0000259" key="7">
    <source>
        <dbReference type="PROSITE" id="PS00715"/>
    </source>
</evidence>
<dbReference type="InterPro" id="IPR012760">
    <property type="entry name" value="RNA_pol_sigma_RpoD_C"/>
</dbReference>
<organism evidence="9 10">
    <name type="scientific">Mycobacterium lentiflavum</name>
    <dbReference type="NCBI Taxonomy" id="141349"/>
    <lineage>
        <taxon>Bacteria</taxon>
        <taxon>Bacillati</taxon>
        <taxon>Actinomycetota</taxon>
        <taxon>Actinomycetes</taxon>
        <taxon>Mycobacteriales</taxon>
        <taxon>Mycobacteriaceae</taxon>
        <taxon>Mycobacterium</taxon>
        <taxon>Mycobacterium simiae complex</taxon>
    </lineage>
</organism>
<dbReference type="SUPFAM" id="SSF88946">
    <property type="entry name" value="Sigma2 domain of RNA polymerase sigma factors"/>
    <property type="match status" value="1"/>
</dbReference>
<dbReference type="Pfam" id="PF04539">
    <property type="entry name" value="Sigma70_r3"/>
    <property type="match status" value="1"/>
</dbReference>
<dbReference type="Pfam" id="PF04545">
    <property type="entry name" value="Sigma70_r4"/>
    <property type="match status" value="1"/>
</dbReference>
<feature type="compositionally biased region" description="Low complexity" evidence="6">
    <location>
        <begin position="28"/>
        <end position="48"/>
    </location>
</feature>
<dbReference type="PRINTS" id="PR00046">
    <property type="entry name" value="SIGMA70FCT"/>
</dbReference>
<dbReference type="NCBIfam" id="NF004561">
    <property type="entry name" value="PRK05901.1-3"/>
    <property type="match status" value="1"/>
</dbReference>
<feature type="compositionally biased region" description="Low complexity" evidence="6">
    <location>
        <begin position="65"/>
        <end position="81"/>
    </location>
</feature>
<sequence>MAATKTSPATDEPVKRTATKTPAKRPAAKAANGSAPARRAPKTAPRATKPADDTEATIEKKPRTPAKAATGKAPAGRGTKAAAKDAGDDENVEGVDESAEELDGEPDLEGEDLDIEADLVLDDLEDVVADDGDADAPDGDTDDDAEEVVTVVKPAVAKKPADEDEDISEPSEKDKASGDFVWDEDESEALRQARKDAELTASADSVRAYLKQIGKVALLNAEEEVELAKRIEAGLYATQLMAELVERGDKLPAAQRRDMMWICRDGDRAKNHLLEANLRLVVSLAKRYTGRGMAFLDLIQEGNLGLIRAVEKFDYTKGYKFSTYATWWIRQAITRAMADQARTIRIPVHMVEVINKLGRIQRELLQDLGREPTPEELAKEMDITPEKVLEIQQYAREPISLDQTIGDEGDSQLGDFIEDSEAVVAVDAVSFTLLQDQLQSVLETLSEREAGVVRLRFGLTDGQPRTLDEIGQVYGVTRERIRQIESKTMSKLRHPSRSQVLRDYLD</sequence>
<comment type="similarity">
    <text evidence="5">Belongs to the sigma-70 factor family. RpoD/SigA subfamily.</text>
</comment>
<keyword evidence="2 5" id="KW-0731">Sigma factor</keyword>
<dbReference type="PANTHER" id="PTHR30603:SF59">
    <property type="entry name" value="RNA POLYMERASE PRINCIPAL SIGMA FACTOR HRDA"/>
    <property type="match status" value="1"/>
</dbReference>
<comment type="function">
    <text evidence="5">Sigma factors are initiation factors that promote the attachment of RNA polymerase to specific initiation sites and are then released. This sigma factor is the primary sigma factor during exponential growth.</text>
</comment>
<feature type="region of interest" description="Sigma-70 factor domain-2" evidence="5">
    <location>
        <begin position="273"/>
        <end position="343"/>
    </location>
</feature>
<evidence type="ECO:0000256" key="3">
    <source>
        <dbReference type="ARBA" id="ARBA00023125"/>
    </source>
</evidence>
<accession>A0ABY3V3Y4</accession>
<dbReference type="InterPro" id="IPR007624">
    <property type="entry name" value="RNA_pol_sigma70_r3"/>
</dbReference>
<dbReference type="InterPro" id="IPR007627">
    <property type="entry name" value="RNA_pol_sigma70_r2"/>
</dbReference>